<dbReference type="GO" id="GO:0005886">
    <property type="term" value="C:plasma membrane"/>
    <property type="evidence" value="ECO:0007669"/>
    <property type="project" value="UniProtKB-SubCell"/>
</dbReference>
<proteinExistence type="predicted"/>
<feature type="transmembrane region" description="Helical" evidence="6">
    <location>
        <begin position="35"/>
        <end position="55"/>
    </location>
</feature>
<dbReference type="AlphaFoldDB" id="A0A0S4XNB2"/>
<dbReference type="GO" id="GO:0022904">
    <property type="term" value="P:respiratory electron transport chain"/>
    <property type="evidence" value="ECO:0007669"/>
    <property type="project" value="InterPro"/>
</dbReference>
<evidence type="ECO:0000313" key="8">
    <source>
        <dbReference type="EMBL" id="CUV65775.1"/>
    </source>
</evidence>
<name>A0A0S4XNB2_9BACT</name>
<comment type="subcellular location">
    <subcellularLocation>
        <location evidence="1">Cell membrane</location>
        <topology evidence="1">Multi-pass membrane protein</topology>
    </subcellularLocation>
</comment>
<dbReference type="InterPro" id="IPR011577">
    <property type="entry name" value="Cyt_b561_bac/Ni-Hgenase"/>
</dbReference>
<feature type="transmembrane region" description="Helical" evidence="6">
    <location>
        <begin position="199"/>
        <end position="217"/>
    </location>
</feature>
<dbReference type="InterPro" id="IPR018588">
    <property type="entry name" value="Dihaem_cytochrome-c"/>
</dbReference>
<keyword evidence="2" id="KW-1003">Cell membrane</keyword>
<dbReference type="PANTHER" id="PTHR30485">
    <property type="entry name" value="NI/FE-HYDROGENASE 1 B-TYPE CYTOCHROME SUBUNIT"/>
    <property type="match status" value="1"/>
</dbReference>
<feature type="domain" description="Cytochrome b561 bacterial/Ni-hydrogenase" evidence="7">
    <location>
        <begin position="7"/>
        <end position="181"/>
    </location>
</feature>
<feature type="transmembrane region" description="Helical" evidence="6">
    <location>
        <begin position="95"/>
        <end position="120"/>
    </location>
</feature>
<dbReference type="InterPro" id="IPR051542">
    <property type="entry name" value="Hydrogenase_cytochrome"/>
</dbReference>
<dbReference type="Pfam" id="PF01292">
    <property type="entry name" value="Ni_hydr_CYTB"/>
    <property type="match status" value="1"/>
</dbReference>
<dbReference type="InterPro" id="IPR016174">
    <property type="entry name" value="Di-haem_cyt_TM"/>
</dbReference>
<dbReference type="PANTHER" id="PTHR30485:SF2">
    <property type="entry name" value="BLL0597 PROTEIN"/>
    <property type="match status" value="1"/>
</dbReference>
<dbReference type="GO" id="GO:0020037">
    <property type="term" value="F:heme binding"/>
    <property type="evidence" value="ECO:0007669"/>
    <property type="project" value="TreeGrafter"/>
</dbReference>
<evidence type="ECO:0000256" key="1">
    <source>
        <dbReference type="ARBA" id="ARBA00004651"/>
    </source>
</evidence>
<organism evidence="8">
    <name type="scientific">Sulfurovum sp. enrichment culture clone C5</name>
    <dbReference type="NCBI Taxonomy" id="497650"/>
    <lineage>
        <taxon>Bacteria</taxon>
        <taxon>Pseudomonadati</taxon>
        <taxon>Campylobacterota</taxon>
        <taxon>Epsilonproteobacteria</taxon>
        <taxon>Campylobacterales</taxon>
        <taxon>Sulfurovaceae</taxon>
        <taxon>Sulfurovum</taxon>
        <taxon>environmental samples</taxon>
    </lineage>
</organism>
<evidence type="ECO:0000256" key="4">
    <source>
        <dbReference type="ARBA" id="ARBA00022989"/>
    </source>
</evidence>
<dbReference type="GO" id="GO:0009055">
    <property type="term" value="F:electron transfer activity"/>
    <property type="evidence" value="ECO:0007669"/>
    <property type="project" value="InterPro"/>
</dbReference>
<evidence type="ECO:0000256" key="5">
    <source>
        <dbReference type="ARBA" id="ARBA00023136"/>
    </source>
</evidence>
<dbReference type="Pfam" id="PF09626">
    <property type="entry name" value="DHC"/>
    <property type="match status" value="1"/>
</dbReference>
<dbReference type="Gene3D" id="1.20.950.20">
    <property type="entry name" value="Transmembrane di-heme cytochromes, Chain C"/>
    <property type="match status" value="1"/>
</dbReference>
<evidence type="ECO:0000256" key="3">
    <source>
        <dbReference type="ARBA" id="ARBA00022692"/>
    </source>
</evidence>
<evidence type="ECO:0000256" key="2">
    <source>
        <dbReference type="ARBA" id="ARBA00022475"/>
    </source>
</evidence>
<reference evidence="8" key="1">
    <citation type="submission" date="2015-11" db="EMBL/GenBank/DDBJ databases">
        <authorList>
            <person name="Zhang Y."/>
            <person name="Guo Z."/>
        </authorList>
    </citation>
    <scope>NUCLEOTIDE SEQUENCE</scope>
    <source>
        <strain evidence="8">BN30871</strain>
    </source>
</reference>
<evidence type="ECO:0000256" key="6">
    <source>
        <dbReference type="SAM" id="Phobius"/>
    </source>
</evidence>
<dbReference type="EMBL" id="FAXN01000046">
    <property type="protein sequence ID" value="CUV65775.1"/>
    <property type="molecule type" value="Genomic_DNA"/>
</dbReference>
<accession>A0A0S4XNB2</accession>
<keyword evidence="4 6" id="KW-1133">Transmembrane helix</keyword>
<sequence length="375" mass="41832">MIKSYIWPLGNRISHVLMILLFAASYLSGDEDELLSFHAVFGISLGVLIIFRILWGVVGPKYSKFSDFDFSIKNLVVYLSSVFAKTKAHIGHNPASSWAIIAMFIIGLLSILSGLLAYGVGENHGVFAFLHSIYFKDTEVFEELHELLVNVFLAIIIAHIAGSLIEKFVRGGDSIKSMVTGYKNTETAVDTKTSLFGKIFQIIWILVAVASFVYLLGIKDNIFIKSENKAVDYEAMNVDFVNECASCHIAYPPYLLPKKSWSVMMNNLTNHFGDDASLDEKTRLSISTFLQKEASENSTSEVALKIQKSLNNQNQTIIAITKTPFWKAKHKDIDSKVFLSNKVKSRANCQACHIDIEKGLLDSELIDTKNIKAVL</sequence>
<gene>
    <name evidence="8" type="primary">dhc</name>
    <name evidence="8" type="ORF">BN3087_450005</name>
</gene>
<feature type="transmembrane region" description="Helical" evidence="6">
    <location>
        <begin position="147"/>
        <end position="169"/>
    </location>
</feature>
<dbReference type="SUPFAM" id="SSF81342">
    <property type="entry name" value="Transmembrane di-heme cytochromes"/>
    <property type="match status" value="1"/>
</dbReference>
<evidence type="ECO:0000259" key="7">
    <source>
        <dbReference type="Pfam" id="PF01292"/>
    </source>
</evidence>
<keyword evidence="5 6" id="KW-0472">Membrane</keyword>
<keyword evidence="3 6" id="KW-0812">Transmembrane</keyword>
<protein>
    <submittedName>
        <fullName evidence="8">Dihem cytochrome c</fullName>
    </submittedName>
</protein>
<feature type="transmembrane region" description="Helical" evidence="6">
    <location>
        <begin position="12"/>
        <end position="29"/>
    </location>
</feature>